<dbReference type="Pfam" id="PF04500">
    <property type="entry name" value="FLYWCH"/>
    <property type="match status" value="1"/>
</dbReference>
<dbReference type="InterPro" id="IPR007588">
    <property type="entry name" value="Znf_FLYWCH"/>
</dbReference>
<feature type="domain" description="FLYWCH-type" evidence="4">
    <location>
        <begin position="3"/>
        <end position="44"/>
    </location>
</feature>
<keyword evidence="3" id="KW-0862">Zinc</keyword>
<evidence type="ECO:0000256" key="2">
    <source>
        <dbReference type="ARBA" id="ARBA00022771"/>
    </source>
</evidence>
<evidence type="ECO:0000256" key="1">
    <source>
        <dbReference type="ARBA" id="ARBA00022723"/>
    </source>
</evidence>
<feature type="non-terminal residue" evidence="5">
    <location>
        <position position="1"/>
    </location>
</feature>
<gene>
    <name evidence="5" type="ORF">IPOD504_LOCUS2427</name>
</gene>
<dbReference type="EMBL" id="OW152824">
    <property type="protein sequence ID" value="CAH2040264.1"/>
    <property type="molecule type" value="Genomic_DNA"/>
</dbReference>
<keyword evidence="2" id="KW-0863">Zinc-finger</keyword>
<dbReference type="Proteomes" id="UP000837857">
    <property type="component" value="Chromosome 12"/>
</dbReference>
<dbReference type="Gene3D" id="2.20.25.240">
    <property type="match status" value="1"/>
</dbReference>
<evidence type="ECO:0000313" key="6">
    <source>
        <dbReference type="Proteomes" id="UP000837857"/>
    </source>
</evidence>
<evidence type="ECO:0000259" key="4">
    <source>
        <dbReference type="Pfam" id="PF04500"/>
    </source>
</evidence>
<accession>A0ABN8HRT9</accession>
<protein>
    <recommendedName>
        <fullName evidence="4">FLYWCH-type domain-containing protein</fullName>
    </recommendedName>
</protein>
<evidence type="ECO:0000256" key="3">
    <source>
        <dbReference type="ARBA" id="ARBA00022833"/>
    </source>
</evidence>
<proteinExistence type="predicted"/>
<reference evidence="5" key="1">
    <citation type="submission" date="2022-03" db="EMBL/GenBank/DDBJ databases">
        <authorList>
            <person name="Martin H S."/>
        </authorList>
    </citation>
    <scope>NUCLEOTIDE SEQUENCE</scope>
</reference>
<keyword evidence="6" id="KW-1185">Reference proteome</keyword>
<keyword evidence="1" id="KW-0479">Metal-binding</keyword>
<organism evidence="5 6">
    <name type="scientific">Iphiclides podalirius</name>
    <name type="common">scarce swallowtail</name>
    <dbReference type="NCBI Taxonomy" id="110791"/>
    <lineage>
        <taxon>Eukaryota</taxon>
        <taxon>Metazoa</taxon>
        <taxon>Ecdysozoa</taxon>
        <taxon>Arthropoda</taxon>
        <taxon>Hexapoda</taxon>
        <taxon>Insecta</taxon>
        <taxon>Pterygota</taxon>
        <taxon>Neoptera</taxon>
        <taxon>Endopterygota</taxon>
        <taxon>Lepidoptera</taxon>
        <taxon>Glossata</taxon>
        <taxon>Ditrysia</taxon>
        <taxon>Papilionoidea</taxon>
        <taxon>Papilionidae</taxon>
        <taxon>Papilioninae</taxon>
        <taxon>Iphiclides</taxon>
    </lineage>
</organism>
<sequence>MRYSLQCLNNGKGRWRCVKQRNGCRAIVVTHNGVFQYVKNDHNHPREMGCKGRKFTDITTEFPLS</sequence>
<name>A0ABN8HRT9_9NEOP</name>
<evidence type="ECO:0000313" key="5">
    <source>
        <dbReference type="EMBL" id="CAH2040264.1"/>
    </source>
</evidence>